<accession>A0A9P6IHF7</accession>
<proteinExistence type="inferred from homology"/>
<dbReference type="FunFam" id="1.10.1200.10:FF:000016">
    <property type="entry name" value="Non-ribosomal peptide synthase"/>
    <property type="match status" value="1"/>
</dbReference>
<evidence type="ECO:0000313" key="5">
    <source>
        <dbReference type="EMBL" id="KAF9915898.1"/>
    </source>
</evidence>
<evidence type="ECO:0000313" key="6">
    <source>
        <dbReference type="Proteomes" id="UP000749646"/>
    </source>
</evidence>
<dbReference type="PANTHER" id="PTHR44845:SF6">
    <property type="entry name" value="BETA-ALANINE-ACTIVATING ENZYME"/>
    <property type="match status" value="1"/>
</dbReference>
<sequence length="183" mass="20775">KIRGFRIELGEIEARLHEHPLVTEAVVIAIGEEASKRLVAYVIAKSYMQPTPEDVAHFSQVLRSHLVSKLPEYMMPAAFVRMDAFPLDPNGKLNRRSLPVPGDDDFVRQVYEPPQGRIESSMSYIWEDILNISNVGRHDDFFMIGGHSLLALKMINRIRHLLGFEISVRTVFEAPTIAKLAPR</sequence>
<keyword evidence="1" id="KW-0596">Phosphopantetheine</keyword>
<dbReference type="Gene3D" id="3.30.300.30">
    <property type="match status" value="1"/>
</dbReference>
<evidence type="ECO:0000256" key="3">
    <source>
        <dbReference type="ARBA" id="ARBA00029454"/>
    </source>
</evidence>
<evidence type="ECO:0000256" key="1">
    <source>
        <dbReference type="ARBA" id="ARBA00022450"/>
    </source>
</evidence>
<dbReference type="Pfam" id="PF13193">
    <property type="entry name" value="AMP-binding_C"/>
    <property type="match status" value="1"/>
</dbReference>
<dbReference type="Gene3D" id="1.10.1200.10">
    <property type="entry name" value="ACP-like"/>
    <property type="match status" value="1"/>
</dbReference>
<keyword evidence="2" id="KW-0597">Phosphoprotein</keyword>
<dbReference type="GO" id="GO:0072330">
    <property type="term" value="P:monocarboxylic acid biosynthetic process"/>
    <property type="evidence" value="ECO:0007669"/>
    <property type="project" value="UniProtKB-ARBA"/>
</dbReference>
<dbReference type="PANTHER" id="PTHR44845">
    <property type="entry name" value="CARRIER DOMAIN-CONTAINING PROTEIN"/>
    <property type="match status" value="1"/>
</dbReference>
<gene>
    <name evidence="5" type="ORF">BGZ65_000511</name>
</gene>
<dbReference type="Proteomes" id="UP000749646">
    <property type="component" value="Unassembled WGS sequence"/>
</dbReference>
<reference evidence="5" key="1">
    <citation type="journal article" date="2020" name="Fungal Divers.">
        <title>Resolving the Mortierellaceae phylogeny through synthesis of multi-gene phylogenetics and phylogenomics.</title>
        <authorList>
            <person name="Vandepol N."/>
            <person name="Liber J."/>
            <person name="Desiro A."/>
            <person name="Na H."/>
            <person name="Kennedy M."/>
            <person name="Barry K."/>
            <person name="Grigoriev I.V."/>
            <person name="Miller A.N."/>
            <person name="O'Donnell K."/>
            <person name="Stajich J.E."/>
            <person name="Bonito G."/>
        </authorList>
    </citation>
    <scope>NUCLEOTIDE SEQUENCE</scope>
    <source>
        <strain evidence="5">MES-2147</strain>
    </source>
</reference>
<dbReference type="EMBL" id="JAAAHW010012073">
    <property type="protein sequence ID" value="KAF9915898.1"/>
    <property type="molecule type" value="Genomic_DNA"/>
</dbReference>
<dbReference type="InterPro" id="IPR025110">
    <property type="entry name" value="AMP-bd_C"/>
</dbReference>
<dbReference type="Pfam" id="PF00550">
    <property type="entry name" value="PP-binding"/>
    <property type="match status" value="1"/>
</dbReference>
<feature type="domain" description="Carrier" evidence="4">
    <location>
        <begin position="113"/>
        <end position="183"/>
    </location>
</feature>
<dbReference type="AlphaFoldDB" id="A0A9P6IHF7"/>
<dbReference type="OrthoDB" id="416786at2759"/>
<dbReference type="InterPro" id="IPR009081">
    <property type="entry name" value="PP-bd_ACP"/>
</dbReference>
<comment type="caution">
    <text evidence="5">The sequence shown here is derived from an EMBL/GenBank/DDBJ whole genome shotgun (WGS) entry which is preliminary data.</text>
</comment>
<dbReference type="InterPro" id="IPR006162">
    <property type="entry name" value="Ppantetheine_attach_site"/>
</dbReference>
<keyword evidence="6" id="KW-1185">Reference proteome</keyword>
<name>A0A9P6IHF7_9FUNG</name>
<dbReference type="SUPFAM" id="SSF56801">
    <property type="entry name" value="Acetyl-CoA synthetase-like"/>
    <property type="match status" value="1"/>
</dbReference>
<feature type="non-terminal residue" evidence="5">
    <location>
        <position position="183"/>
    </location>
</feature>
<dbReference type="PROSITE" id="PS50075">
    <property type="entry name" value="CARRIER"/>
    <property type="match status" value="1"/>
</dbReference>
<feature type="non-terminal residue" evidence="5">
    <location>
        <position position="1"/>
    </location>
</feature>
<dbReference type="InterPro" id="IPR036736">
    <property type="entry name" value="ACP-like_sf"/>
</dbReference>
<protein>
    <recommendedName>
        <fullName evidence="4">Carrier domain-containing protein</fullName>
    </recommendedName>
</protein>
<dbReference type="InterPro" id="IPR045851">
    <property type="entry name" value="AMP-bd_C_sf"/>
</dbReference>
<evidence type="ECO:0000259" key="4">
    <source>
        <dbReference type="PROSITE" id="PS50075"/>
    </source>
</evidence>
<dbReference type="PROSITE" id="PS00012">
    <property type="entry name" value="PHOSPHOPANTETHEINE"/>
    <property type="match status" value="1"/>
</dbReference>
<evidence type="ECO:0000256" key="2">
    <source>
        <dbReference type="ARBA" id="ARBA00022553"/>
    </source>
</evidence>
<comment type="similarity">
    <text evidence="3">Belongs to the NRP synthetase family.</text>
</comment>
<organism evidence="5 6">
    <name type="scientific">Modicella reniformis</name>
    <dbReference type="NCBI Taxonomy" id="1440133"/>
    <lineage>
        <taxon>Eukaryota</taxon>
        <taxon>Fungi</taxon>
        <taxon>Fungi incertae sedis</taxon>
        <taxon>Mucoromycota</taxon>
        <taxon>Mortierellomycotina</taxon>
        <taxon>Mortierellomycetes</taxon>
        <taxon>Mortierellales</taxon>
        <taxon>Mortierellaceae</taxon>
        <taxon>Modicella</taxon>
    </lineage>
</organism>
<dbReference type="SUPFAM" id="SSF47336">
    <property type="entry name" value="ACP-like"/>
    <property type="match status" value="1"/>
</dbReference>
<dbReference type="GO" id="GO:0044550">
    <property type="term" value="P:secondary metabolite biosynthetic process"/>
    <property type="evidence" value="ECO:0007669"/>
    <property type="project" value="UniProtKB-ARBA"/>
</dbReference>